<dbReference type="Proteomes" id="UP000317663">
    <property type="component" value="Unassembled WGS sequence"/>
</dbReference>
<evidence type="ECO:0000313" key="1">
    <source>
        <dbReference type="EMBL" id="TPG57266.1"/>
    </source>
</evidence>
<sequence>MCAVLFIRAVNAFADWPVYALPEHSVTDNAIILAGIASLLNLYAKKFRCPDVLTSISPAINLCYLILSIPAERNNYDTQASDDCRRQWPEQ</sequence>
<accession>A0A502G8B7</accession>
<keyword evidence="2" id="KW-1185">Reference proteome</keyword>
<proteinExistence type="predicted"/>
<organism evidence="1 2">
    <name type="scientific">Ewingella americana</name>
    <dbReference type="NCBI Taxonomy" id="41202"/>
    <lineage>
        <taxon>Bacteria</taxon>
        <taxon>Pseudomonadati</taxon>
        <taxon>Pseudomonadota</taxon>
        <taxon>Gammaproteobacteria</taxon>
        <taxon>Enterobacterales</taxon>
        <taxon>Yersiniaceae</taxon>
        <taxon>Ewingella</taxon>
    </lineage>
</organism>
<evidence type="ECO:0000313" key="2">
    <source>
        <dbReference type="Proteomes" id="UP000317663"/>
    </source>
</evidence>
<gene>
    <name evidence="1" type="ORF">EAH77_20980</name>
</gene>
<comment type="caution">
    <text evidence="1">The sequence shown here is derived from an EMBL/GenBank/DDBJ whole genome shotgun (WGS) entry which is preliminary data.</text>
</comment>
<dbReference type="EMBL" id="RCZD01000014">
    <property type="protein sequence ID" value="TPG57266.1"/>
    <property type="molecule type" value="Genomic_DNA"/>
</dbReference>
<dbReference type="AlphaFoldDB" id="A0A502G8B7"/>
<protein>
    <submittedName>
        <fullName evidence="1">Uncharacterized protein</fullName>
    </submittedName>
</protein>
<name>A0A502G8B7_9GAMM</name>
<reference evidence="1 2" key="1">
    <citation type="journal article" date="2019" name="Environ. Microbiol.">
        <title>Species interactions and distinct microbial communities in high Arctic permafrost affected cryosols are associated with the CH4 and CO2 gas fluxes.</title>
        <authorList>
            <person name="Altshuler I."/>
            <person name="Hamel J."/>
            <person name="Turney S."/>
            <person name="Magnuson E."/>
            <person name="Levesque R."/>
            <person name="Greer C."/>
            <person name="Whyte L.G."/>
        </authorList>
    </citation>
    <scope>NUCLEOTIDE SEQUENCE [LARGE SCALE GENOMIC DNA]</scope>
    <source>
        <strain evidence="1 2">E4</strain>
    </source>
</reference>